<dbReference type="AlphaFoldDB" id="A6JUZ2"/>
<proteinExistence type="predicted"/>
<dbReference type="Proteomes" id="UP000234681">
    <property type="component" value="Chromosome 1"/>
</dbReference>
<accession>A6JUZ2</accession>
<evidence type="ECO:0000313" key="1">
    <source>
        <dbReference type="EMBL" id="EDL87637.1"/>
    </source>
</evidence>
<protein>
    <submittedName>
        <fullName evidence="1">RCG42127</fullName>
    </submittedName>
</protein>
<name>A6JUZ2_RAT</name>
<sequence>MLPFTQAETLDSAVEPHASQDWLSLEDIL</sequence>
<evidence type="ECO:0000313" key="2">
    <source>
        <dbReference type="Proteomes" id="UP000234681"/>
    </source>
</evidence>
<dbReference type="EMBL" id="CH474002">
    <property type="protein sequence ID" value="EDL87637.1"/>
    <property type="molecule type" value="Genomic_DNA"/>
</dbReference>
<organism evidence="1 2">
    <name type="scientific">Rattus norvegicus</name>
    <name type="common">Rat</name>
    <dbReference type="NCBI Taxonomy" id="10116"/>
    <lineage>
        <taxon>Eukaryota</taxon>
        <taxon>Metazoa</taxon>
        <taxon>Chordata</taxon>
        <taxon>Craniata</taxon>
        <taxon>Vertebrata</taxon>
        <taxon>Euteleostomi</taxon>
        <taxon>Mammalia</taxon>
        <taxon>Eutheria</taxon>
        <taxon>Euarchontoglires</taxon>
        <taxon>Glires</taxon>
        <taxon>Rodentia</taxon>
        <taxon>Myomorpha</taxon>
        <taxon>Muroidea</taxon>
        <taxon>Muridae</taxon>
        <taxon>Murinae</taxon>
        <taxon>Rattus</taxon>
    </lineage>
</organism>
<gene>
    <name evidence="1" type="ORF">rCG_42127</name>
</gene>
<reference evidence="1 2" key="1">
    <citation type="submission" date="2005-09" db="EMBL/GenBank/DDBJ databases">
        <authorList>
            <person name="Mural R.J."/>
            <person name="Li P.W."/>
            <person name="Adams M.D."/>
            <person name="Amanatides P.G."/>
            <person name="Baden-Tillson H."/>
            <person name="Barnstead M."/>
            <person name="Chin S.H."/>
            <person name="Dew I."/>
            <person name="Evans C.A."/>
            <person name="Ferriera S."/>
            <person name="Flanigan M."/>
            <person name="Fosler C."/>
            <person name="Glodek A."/>
            <person name="Gu Z."/>
            <person name="Holt R.A."/>
            <person name="Jennings D."/>
            <person name="Kraft C.L."/>
            <person name="Lu F."/>
            <person name="Nguyen T."/>
            <person name="Nusskern D.R."/>
            <person name="Pfannkoch C.M."/>
            <person name="Sitter C."/>
            <person name="Sutton G.G."/>
            <person name="Venter J.C."/>
            <person name="Wang Z."/>
            <person name="Woodage T."/>
            <person name="Zheng X.H."/>
            <person name="Zhong F."/>
        </authorList>
    </citation>
    <scope>NUCLEOTIDE SEQUENCE [LARGE SCALE GENOMIC DNA]</scope>
    <source>
        <strain>BN</strain>
        <strain evidence="2">Sprague-Dawley</strain>
    </source>
</reference>